<protein>
    <submittedName>
        <fullName evidence="1">Uncharacterized protein</fullName>
    </submittedName>
</protein>
<comment type="caution">
    <text evidence="1">The sequence shown here is derived from an EMBL/GenBank/DDBJ whole genome shotgun (WGS) entry which is preliminary data.</text>
</comment>
<proteinExistence type="predicted"/>
<reference evidence="1" key="2">
    <citation type="submission" date="2019-01" db="EMBL/GenBank/DDBJ databases">
        <authorList>
            <consortium name="NCBI Pathogen Detection Project"/>
        </authorList>
    </citation>
    <scope>NUCLEOTIDE SEQUENCE</scope>
    <source>
        <strain evidence="1">404ty</strain>
    </source>
</reference>
<dbReference type="EMBL" id="DAAPTS010000030">
    <property type="protein sequence ID" value="HAD7668093.1"/>
    <property type="molecule type" value="Genomic_DNA"/>
</dbReference>
<organism evidence="1">
    <name type="scientific">Salmonella enterica subsp. enterica serovar Typhi str. 404ty</name>
    <dbReference type="NCBI Taxonomy" id="497977"/>
    <lineage>
        <taxon>Bacteria</taxon>
        <taxon>Pseudomonadati</taxon>
        <taxon>Pseudomonadota</taxon>
        <taxon>Gammaproteobacteria</taxon>
        <taxon>Enterobacterales</taxon>
        <taxon>Enterobacteriaceae</taxon>
        <taxon>Salmonella</taxon>
    </lineage>
</organism>
<accession>A0A720FW21</accession>
<dbReference type="AlphaFoldDB" id="A0A720FW21"/>
<evidence type="ECO:0000313" key="1">
    <source>
        <dbReference type="EMBL" id="HAD7668093.1"/>
    </source>
</evidence>
<sequence>MMHFKKIIFILLLLPISAISGVNSELLYQMSKDYNEKEITSVGSFFSGYVIGIASLNNIQSHICIPQNESNATVVKNVSNYINNHNELKSLDEGVLIVSLGLIDSYKCKK</sequence>
<name>A0A720FW21_SALTI</name>
<gene>
    <name evidence="1" type="ORF">G1Y97_22395</name>
</gene>
<reference evidence="1" key="1">
    <citation type="journal article" date="2018" name="Genome Biol.">
        <title>SKESA: strategic k-mer extension for scrupulous assemblies.</title>
        <authorList>
            <person name="Souvorov A."/>
            <person name="Agarwala R."/>
            <person name="Lipman D.J."/>
        </authorList>
    </citation>
    <scope>NUCLEOTIDE SEQUENCE</scope>
    <source>
        <strain evidence="1">404ty</strain>
    </source>
</reference>